<comment type="function">
    <text evidence="10">Serine protease involved in intramembrane proteolysis.</text>
</comment>
<dbReference type="STRING" id="984486.A0A1E3QM18"/>
<dbReference type="AlphaFoldDB" id="A0A1E3QM18"/>
<dbReference type="EC" id="3.4.21.105" evidence="10"/>
<dbReference type="Proteomes" id="UP000094336">
    <property type="component" value="Unassembled WGS sequence"/>
</dbReference>
<keyword evidence="9 10" id="KW-0472">Membrane</keyword>
<dbReference type="InterPro" id="IPR022764">
    <property type="entry name" value="Peptidase_S54_rhomboid_dom"/>
</dbReference>
<dbReference type="GO" id="GO:0004252">
    <property type="term" value="F:serine-type endopeptidase activity"/>
    <property type="evidence" value="ECO:0007669"/>
    <property type="project" value="InterPro"/>
</dbReference>
<proteinExistence type="inferred from homology"/>
<dbReference type="EMBL" id="KV454434">
    <property type="protein sequence ID" value="ODQ78700.1"/>
    <property type="molecule type" value="Genomic_DNA"/>
</dbReference>
<dbReference type="GO" id="GO:0006508">
    <property type="term" value="P:proteolysis"/>
    <property type="evidence" value="ECO:0007669"/>
    <property type="project" value="UniProtKB-KW"/>
</dbReference>
<keyword evidence="6 10" id="KW-0378">Hydrolase</keyword>
<feature type="transmembrane region" description="Helical" evidence="10">
    <location>
        <begin position="252"/>
        <end position="269"/>
    </location>
</feature>
<evidence type="ECO:0000259" key="11">
    <source>
        <dbReference type="Pfam" id="PF01694"/>
    </source>
</evidence>
<dbReference type="GeneID" id="30149061"/>
<feature type="transmembrane region" description="Helical" evidence="10">
    <location>
        <begin position="164"/>
        <end position="183"/>
    </location>
</feature>
<dbReference type="PANTHER" id="PTHR22936">
    <property type="entry name" value="RHOMBOID-RELATED"/>
    <property type="match status" value="1"/>
</dbReference>
<feature type="domain" description="Peptidase S54 rhomboid" evidence="11">
    <location>
        <begin position="126"/>
        <end position="270"/>
    </location>
</feature>
<evidence type="ECO:0000313" key="12">
    <source>
        <dbReference type="EMBL" id="ODQ78700.1"/>
    </source>
</evidence>
<comment type="catalytic activity">
    <reaction evidence="1 10">
        <text>Cleaves type-1 transmembrane domains using a catalytic dyad composed of serine and histidine that are contributed by different transmembrane domains.</text>
        <dbReference type="EC" id="3.4.21.105"/>
    </reaction>
</comment>
<feature type="transmembrane region" description="Helical" evidence="10">
    <location>
        <begin position="318"/>
        <end position="338"/>
    </location>
</feature>
<name>A0A1E3QM18_9ASCO</name>
<reference evidence="13" key="1">
    <citation type="submission" date="2016-05" db="EMBL/GenBank/DDBJ databases">
        <title>Comparative genomics of biotechnologically important yeasts.</title>
        <authorList>
            <consortium name="DOE Joint Genome Institute"/>
            <person name="Riley R."/>
            <person name="Haridas S."/>
            <person name="Wolfe K.H."/>
            <person name="Lopes M.R."/>
            <person name="Hittinger C.T."/>
            <person name="Goker M."/>
            <person name="Salamov A."/>
            <person name="Wisecaver J."/>
            <person name="Long T.M."/>
            <person name="Aerts A.L."/>
            <person name="Barry K."/>
            <person name="Choi C."/>
            <person name="Clum A."/>
            <person name="Coughlan A.Y."/>
            <person name="Deshpande S."/>
            <person name="Douglass A.P."/>
            <person name="Hanson S.J."/>
            <person name="Klenk H.-P."/>
            <person name="Labutti K."/>
            <person name="Lapidus A."/>
            <person name="Lindquist E."/>
            <person name="Lipzen A."/>
            <person name="Meier-Kolthoff J.P."/>
            <person name="Ohm R.A."/>
            <person name="Otillar R.P."/>
            <person name="Pangilinan J."/>
            <person name="Peng Y."/>
            <person name="Rokas A."/>
            <person name="Rosa C.A."/>
            <person name="Scheuner C."/>
            <person name="Sibirny A.A."/>
            <person name="Slot J.C."/>
            <person name="Stielow J.B."/>
            <person name="Sun H."/>
            <person name="Kurtzman C.P."/>
            <person name="Blackwell M."/>
            <person name="Grigoriev I.V."/>
            <person name="Jeffries T.W."/>
        </authorList>
    </citation>
    <scope>NUCLEOTIDE SEQUENCE [LARGE SCALE GENOMIC DNA]</scope>
    <source>
        <strain evidence="13">NRRL Y-12698</strain>
    </source>
</reference>
<dbReference type="Gene3D" id="1.20.1540.10">
    <property type="entry name" value="Rhomboid-like"/>
    <property type="match status" value="1"/>
</dbReference>
<evidence type="ECO:0000256" key="8">
    <source>
        <dbReference type="ARBA" id="ARBA00022989"/>
    </source>
</evidence>
<accession>A0A1E3QM18</accession>
<dbReference type="OrthoDB" id="2146116at2759"/>
<keyword evidence="5 10" id="KW-0812">Transmembrane</keyword>
<feature type="transmembrane region" description="Helical" evidence="10">
    <location>
        <begin position="15"/>
        <end position="35"/>
    </location>
</feature>
<evidence type="ECO:0000256" key="1">
    <source>
        <dbReference type="ARBA" id="ARBA00000156"/>
    </source>
</evidence>
<keyword evidence="8 10" id="KW-1133">Transmembrane helix</keyword>
<feature type="transmembrane region" description="Helical" evidence="10">
    <location>
        <begin position="195"/>
        <end position="214"/>
    </location>
</feature>
<feature type="non-terminal residue" evidence="12">
    <location>
        <position position="1"/>
    </location>
</feature>
<evidence type="ECO:0000256" key="3">
    <source>
        <dbReference type="ARBA" id="ARBA00009045"/>
    </source>
</evidence>
<evidence type="ECO:0000256" key="5">
    <source>
        <dbReference type="ARBA" id="ARBA00022692"/>
    </source>
</evidence>
<evidence type="ECO:0000256" key="4">
    <source>
        <dbReference type="ARBA" id="ARBA00022670"/>
    </source>
</evidence>
<comment type="similarity">
    <text evidence="3 10">Belongs to the peptidase S54 family.</text>
</comment>
<dbReference type="PANTHER" id="PTHR22936:SF69">
    <property type="entry name" value="RHOMBOID-LIKE PROTEIN"/>
    <property type="match status" value="1"/>
</dbReference>
<feature type="transmembrane region" description="Helical" evidence="10">
    <location>
        <begin position="131"/>
        <end position="152"/>
    </location>
</feature>
<evidence type="ECO:0000313" key="13">
    <source>
        <dbReference type="Proteomes" id="UP000094336"/>
    </source>
</evidence>
<dbReference type="Pfam" id="PF01694">
    <property type="entry name" value="Rhomboid"/>
    <property type="match status" value="1"/>
</dbReference>
<evidence type="ECO:0000256" key="2">
    <source>
        <dbReference type="ARBA" id="ARBA00004141"/>
    </source>
</evidence>
<sequence length="369" mass="41227">IQPPKSPLRRFVSQIAYFTYFVTLIQVLVFIVELVRMSQLTGSPLQTKPSFNPMIGPLSYVQINMGSRFTPCMHTYKGLTDDPSLLFPCPNSTTTDTEVCSLRELCGMNGFGTYTNASGDTVSYPNQWYRVFVPMFLHAGFLHICFNLFLQLTMGADIERTLGIVRYMVIYIALGMSGFLLGANFSTNGISSSGASGALFGIIAVNLLMFVYAGKEGRNHYNTTHYKLFLITMVCEIVISLFLGLLPGLDNFSHVGGAVQGLLLGVVLLKDPHFVYDSEYLASSRYDIRHPLKNKRTKFFGTTFSMRPNLEAKVKSRLIYWLIFRVVCFLLSLAYFTALAMNFHKNGGGGCSWCKYLNCIPVNGWCDIG</sequence>
<feature type="non-terminal residue" evidence="12">
    <location>
        <position position="369"/>
    </location>
</feature>
<dbReference type="InterPro" id="IPR002610">
    <property type="entry name" value="Peptidase_S54_rhomboid-like"/>
</dbReference>
<comment type="subcellular location">
    <subcellularLocation>
        <location evidence="2 10">Membrane</location>
        <topology evidence="2 10">Multi-pass membrane protein</topology>
    </subcellularLocation>
</comment>
<feature type="transmembrane region" description="Helical" evidence="10">
    <location>
        <begin position="226"/>
        <end position="246"/>
    </location>
</feature>
<dbReference type="RefSeq" id="XP_018984028.1">
    <property type="nucleotide sequence ID" value="XM_019131208.1"/>
</dbReference>
<keyword evidence="13" id="KW-1185">Reference proteome</keyword>
<dbReference type="InterPro" id="IPR035952">
    <property type="entry name" value="Rhomboid-like_sf"/>
</dbReference>
<gene>
    <name evidence="12" type="ORF">BABINDRAFT_19043</name>
</gene>
<keyword evidence="7 10" id="KW-0720">Serine protease</keyword>
<evidence type="ECO:0000256" key="10">
    <source>
        <dbReference type="RuleBase" id="RU362115"/>
    </source>
</evidence>
<protein>
    <recommendedName>
        <fullName evidence="10">Rhomboid-type serine protease</fullName>
        <ecNumber evidence="10">3.4.21.105</ecNumber>
    </recommendedName>
</protein>
<keyword evidence="4 10" id="KW-0645">Protease</keyword>
<dbReference type="GO" id="GO:0016020">
    <property type="term" value="C:membrane"/>
    <property type="evidence" value="ECO:0007669"/>
    <property type="project" value="UniProtKB-SubCell"/>
</dbReference>
<evidence type="ECO:0000256" key="7">
    <source>
        <dbReference type="ARBA" id="ARBA00022825"/>
    </source>
</evidence>
<dbReference type="SUPFAM" id="SSF144091">
    <property type="entry name" value="Rhomboid-like"/>
    <property type="match status" value="1"/>
</dbReference>
<evidence type="ECO:0000256" key="9">
    <source>
        <dbReference type="ARBA" id="ARBA00023136"/>
    </source>
</evidence>
<organism evidence="12 13">
    <name type="scientific">Babjeviella inositovora NRRL Y-12698</name>
    <dbReference type="NCBI Taxonomy" id="984486"/>
    <lineage>
        <taxon>Eukaryota</taxon>
        <taxon>Fungi</taxon>
        <taxon>Dikarya</taxon>
        <taxon>Ascomycota</taxon>
        <taxon>Saccharomycotina</taxon>
        <taxon>Pichiomycetes</taxon>
        <taxon>Serinales incertae sedis</taxon>
        <taxon>Babjeviella</taxon>
    </lineage>
</organism>
<evidence type="ECO:0000256" key="6">
    <source>
        <dbReference type="ARBA" id="ARBA00022801"/>
    </source>
</evidence>